<gene>
    <name evidence="5" type="primary">LOC100197660</name>
</gene>
<dbReference type="InterPro" id="IPR029155">
    <property type="entry name" value="SIPAR"/>
</dbReference>
<dbReference type="PANTHER" id="PTHR24198">
    <property type="entry name" value="ANKYRIN REPEAT AND PROTEIN KINASE DOMAIN-CONTAINING PROTEIN"/>
    <property type="match status" value="1"/>
</dbReference>
<dbReference type="GeneID" id="100197660"/>
<dbReference type="SUPFAM" id="SSF48403">
    <property type="entry name" value="Ankyrin repeat"/>
    <property type="match status" value="1"/>
</dbReference>
<keyword evidence="4" id="KW-1185">Reference proteome</keyword>
<keyword evidence="1" id="KW-0677">Repeat</keyword>
<evidence type="ECO:0000313" key="5">
    <source>
        <dbReference type="RefSeq" id="XP_065661084.1"/>
    </source>
</evidence>
<dbReference type="RefSeq" id="XP_065661084.1">
    <property type="nucleotide sequence ID" value="XM_065805012.1"/>
</dbReference>
<name>A0ABM4CH79_HYDVU</name>
<dbReference type="InterPro" id="IPR002110">
    <property type="entry name" value="Ankyrin_rpt"/>
</dbReference>
<dbReference type="Gene3D" id="1.25.40.20">
    <property type="entry name" value="Ankyrin repeat-containing domain"/>
    <property type="match status" value="1"/>
</dbReference>
<evidence type="ECO:0000256" key="1">
    <source>
        <dbReference type="ARBA" id="ARBA00022737"/>
    </source>
</evidence>
<evidence type="ECO:0000259" key="3">
    <source>
        <dbReference type="Pfam" id="PF15487"/>
    </source>
</evidence>
<feature type="domain" description="SIPAR" evidence="3">
    <location>
        <begin position="115"/>
        <end position="268"/>
    </location>
</feature>
<dbReference type="Pfam" id="PF15487">
    <property type="entry name" value="FAM220"/>
    <property type="match status" value="1"/>
</dbReference>
<keyword evidence="2" id="KW-0040">ANK repeat</keyword>
<evidence type="ECO:0000313" key="4">
    <source>
        <dbReference type="Proteomes" id="UP001652625"/>
    </source>
</evidence>
<protein>
    <submittedName>
        <fullName evidence="5">Uncharacterized protein LOC100197660</fullName>
    </submittedName>
</protein>
<dbReference type="Pfam" id="PF12796">
    <property type="entry name" value="Ank_2"/>
    <property type="match status" value="1"/>
</dbReference>
<dbReference type="PANTHER" id="PTHR24198:SF165">
    <property type="entry name" value="ANKYRIN REPEAT-CONTAINING PROTEIN-RELATED"/>
    <property type="match status" value="1"/>
</dbReference>
<dbReference type="Proteomes" id="UP001652625">
    <property type="component" value="Chromosome 09"/>
</dbReference>
<dbReference type="SMART" id="SM00248">
    <property type="entry name" value="ANK"/>
    <property type="match status" value="3"/>
</dbReference>
<dbReference type="InterPro" id="IPR036770">
    <property type="entry name" value="Ankyrin_rpt-contain_sf"/>
</dbReference>
<proteinExistence type="predicted"/>
<accession>A0ABM4CH79</accession>
<sequence length="467" mass="53353">MARSTKDLREVINISRISLRNDTSSDEISDDEVNAKSRNFDKLTDYLLSRSSSTLTISSFNTLPFRNRPNTAFGTKNFSQPFLKRPVSAPAVCEMYSKNFMIGSIHEDIKKANFSKFENILSFVDGTIVNSWLQELDFNRETIILFLKKNNQFVEFCNFFLNMSTHKWNKLIELEFSILIDQLKYAFHAGFEGGYLTESNIFALAQTVVAEYPKKLKGSKGSEILLDIIIIFLNGKSDHYRSLLKKAVCKVKSKQNLQWLLAFRAFGLINMINGILNFFKNTQLVCNLTSIENSIVKSSCYINDWMIYAVKKGYKNVCLYFLNHQKEYCYNTICDNHLRNLVFIAIVEREKELAELLLSYLSSSCLNEAADNGNSPLHYTVGKGDLEMTHFLLKSGADVNIFNYQCEYATPLHIAVMLGDLHMVGLLLRYGADKSLKMGIPPTVTPYVLACDLNHEKIKELLKQKES</sequence>
<reference evidence="5" key="1">
    <citation type="submission" date="2025-08" db="UniProtKB">
        <authorList>
            <consortium name="RefSeq"/>
        </authorList>
    </citation>
    <scope>IDENTIFICATION</scope>
</reference>
<organism evidence="4 5">
    <name type="scientific">Hydra vulgaris</name>
    <name type="common">Hydra</name>
    <name type="synonym">Hydra attenuata</name>
    <dbReference type="NCBI Taxonomy" id="6087"/>
    <lineage>
        <taxon>Eukaryota</taxon>
        <taxon>Metazoa</taxon>
        <taxon>Cnidaria</taxon>
        <taxon>Hydrozoa</taxon>
        <taxon>Hydroidolina</taxon>
        <taxon>Anthoathecata</taxon>
        <taxon>Aplanulata</taxon>
        <taxon>Hydridae</taxon>
        <taxon>Hydra</taxon>
    </lineage>
</organism>
<evidence type="ECO:0000256" key="2">
    <source>
        <dbReference type="ARBA" id="ARBA00023043"/>
    </source>
</evidence>